<dbReference type="OrthoDB" id="10251809at2759"/>
<dbReference type="EMBL" id="QKWP01000263">
    <property type="protein sequence ID" value="RIB23416.1"/>
    <property type="molecule type" value="Genomic_DNA"/>
</dbReference>
<keyword evidence="1" id="KW-0472">Membrane</keyword>
<name>A0A397VWN1_9GLOM</name>
<proteinExistence type="predicted"/>
<dbReference type="Proteomes" id="UP000266673">
    <property type="component" value="Unassembled WGS sequence"/>
</dbReference>
<keyword evidence="1" id="KW-0812">Transmembrane</keyword>
<evidence type="ECO:0000256" key="1">
    <source>
        <dbReference type="SAM" id="Phobius"/>
    </source>
</evidence>
<feature type="transmembrane region" description="Helical" evidence="1">
    <location>
        <begin position="29"/>
        <end position="49"/>
    </location>
</feature>
<reference evidence="2 3" key="1">
    <citation type="submission" date="2018-06" db="EMBL/GenBank/DDBJ databases">
        <title>Comparative genomics reveals the genomic features of Rhizophagus irregularis, R. cerebriforme, R. diaphanum and Gigaspora rosea, and their symbiotic lifestyle signature.</title>
        <authorList>
            <person name="Morin E."/>
            <person name="San Clemente H."/>
            <person name="Chen E.C.H."/>
            <person name="De La Providencia I."/>
            <person name="Hainaut M."/>
            <person name="Kuo A."/>
            <person name="Kohler A."/>
            <person name="Murat C."/>
            <person name="Tang N."/>
            <person name="Roy S."/>
            <person name="Loubradou J."/>
            <person name="Henrissat B."/>
            <person name="Grigoriev I.V."/>
            <person name="Corradi N."/>
            <person name="Roux C."/>
            <person name="Martin F.M."/>
        </authorList>
    </citation>
    <scope>NUCLEOTIDE SEQUENCE [LARGE SCALE GENOMIC DNA]</scope>
    <source>
        <strain evidence="2 3">DAOM 194757</strain>
    </source>
</reference>
<comment type="caution">
    <text evidence="2">The sequence shown here is derived from an EMBL/GenBank/DDBJ whole genome shotgun (WGS) entry which is preliminary data.</text>
</comment>
<dbReference type="AlphaFoldDB" id="A0A397VWN1"/>
<evidence type="ECO:0000313" key="2">
    <source>
        <dbReference type="EMBL" id="RIB23416.1"/>
    </source>
</evidence>
<protein>
    <submittedName>
        <fullName evidence="2">Uncharacterized protein</fullName>
    </submittedName>
</protein>
<organism evidence="2 3">
    <name type="scientific">Gigaspora rosea</name>
    <dbReference type="NCBI Taxonomy" id="44941"/>
    <lineage>
        <taxon>Eukaryota</taxon>
        <taxon>Fungi</taxon>
        <taxon>Fungi incertae sedis</taxon>
        <taxon>Mucoromycota</taxon>
        <taxon>Glomeromycotina</taxon>
        <taxon>Glomeromycetes</taxon>
        <taxon>Diversisporales</taxon>
        <taxon>Gigasporaceae</taxon>
        <taxon>Gigaspora</taxon>
    </lineage>
</organism>
<keyword evidence="1" id="KW-1133">Transmembrane helix</keyword>
<evidence type="ECO:0000313" key="3">
    <source>
        <dbReference type="Proteomes" id="UP000266673"/>
    </source>
</evidence>
<keyword evidence="3" id="KW-1185">Reference proteome</keyword>
<gene>
    <name evidence="2" type="ORF">C2G38_2171360</name>
</gene>
<sequence>MFQWSIGNILNPILDFIPYEHTATLVDNYMFVAFVTTSYTPAPLILILIKLFKLAKLLFVQQELKYLLELLNNILNTAENESRPGGVGPDVP</sequence>
<accession>A0A397VWN1</accession>